<dbReference type="Ensembl" id="ENSAMET00000038882.1">
    <property type="protein sequence ID" value="ENSAMEP00000022760.1"/>
    <property type="gene ID" value="ENSAMEG00000030391.1"/>
</dbReference>
<protein>
    <submittedName>
        <fullName evidence="2">Uncharacterized protein</fullName>
    </submittedName>
</protein>
<reference evidence="2" key="2">
    <citation type="submission" date="2025-08" db="UniProtKB">
        <authorList>
            <consortium name="Ensembl"/>
        </authorList>
    </citation>
    <scope>IDENTIFICATION</scope>
</reference>
<evidence type="ECO:0000313" key="3">
    <source>
        <dbReference type="Proteomes" id="UP000008912"/>
    </source>
</evidence>
<organism evidence="2 3">
    <name type="scientific">Ailuropoda melanoleuca</name>
    <name type="common">Giant panda</name>
    <dbReference type="NCBI Taxonomy" id="9646"/>
    <lineage>
        <taxon>Eukaryota</taxon>
        <taxon>Metazoa</taxon>
        <taxon>Chordata</taxon>
        <taxon>Craniata</taxon>
        <taxon>Vertebrata</taxon>
        <taxon>Euteleostomi</taxon>
        <taxon>Mammalia</taxon>
        <taxon>Eutheria</taxon>
        <taxon>Laurasiatheria</taxon>
        <taxon>Carnivora</taxon>
        <taxon>Caniformia</taxon>
        <taxon>Ursidae</taxon>
        <taxon>Ailuropoda</taxon>
    </lineage>
</organism>
<evidence type="ECO:0000313" key="2">
    <source>
        <dbReference type="Ensembl" id="ENSAMEP00000022760.1"/>
    </source>
</evidence>
<reference evidence="2" key="3">
    <citation type="submission" date="2025-09" db="UniProtKB">
        <authorList>
            <consortium name="Ensembl"/>
        </authorList>
    </citation>
    <scope>IDENTIFICATION</scope>
</reference>
<reference evidence="2 3" key="1">
    <citation type="journal article" date="2010" name="Nature">
        <title>The sequence and de novo assembly of the giant panda genome.</title>
        <authorList>
            <person name="Li R."/>
            <person name="Fan W."/>
            <person name="Tian G."/>
            <person name="Zhu H."/>
            <person name="He L."/>
            <person name="Cai J."/>
            <person name="Huang Q."/>
            <person name="Cai Q."/>
            <person name="Li B."/>
            <person name="Bai Y."/>
            <person name="Zhang Z."/>
            <person name="Zhang Y."/>
            <person name="Wang W."/>
            <person name="Li J."/>
            <person name="Wei F."/>
            <person name="Li H."/>
            <person name="Jian M."/>
            <person name="Li J."/>
            <person name="Zhang Z."/>
            <person name="Nielsen R."/>
            <person name="Li D."/>
            <person name="Gu W."/>
            <person name="Yang Z."/>
            <person name="Xuan Z."/>
            <person name="Ryder O.A."/>
            <person name="Leung F.C."/>
            <person name="Zhou Y."/>
            <person name="Cao J."/>
            <person name="Sun X."/>
            <person name="Fu Y."/>
            <person name="Fang X."/>
            <person name="Guo X."/>
            <person name="Wang B."/>
            <person name="Hou R."/>
            <person name="Shen F."/>
            <person name="Mu B."/>
            <person name="Ni P."/>
            <person name="Lin R."/>
            <person name="Qian W."/>
            <person name="Wang G."/>
            <person name="Yu C."/>
            <person name="Nie W."/>
            <person name="Wang J."/>
            <person name="Wu Z."/>
            <person name="Liang H."/>
            <person name="Min J."/>
            <person name="Wu Q."/>
            <person name="Cheng S."/>
            <person name="Ruan J."/>
            <person name="Wang M."/>
            <person name="Shi Z."/>
            <person name="Wen M."/>
            <person name="Liu B."/>
            <person name="Ren X."/>
            <person name="Zheng H."/>
            <person name="Dong D."/>
            <person name="Cook K."/>
            <person name="Shan G."/>
            <person name="Zhang H."/>
            <person name="Kosiol C."/>
            <person name="Xie X."/>
            <person name="Lu Z."/>
            <person name="Zheng H."/>
            <person name="Li Y."/>
            <person name="Steiner C.C."/>
            <person name="Lam T.T."/>
            <person name="Lin S."/>
            <person name="Zhang Q."/>
            <person name="Li G."/>
            <person name="Tian J."/>
            <person name="Gong T."/>
            <person name="Liu H."/>
            <person name="Zhang D."/>
            <person name="Fang L."/>
            <person name="Ye C."/>
            <person name="Zhang J."/>
            <person name="Hu W."/>
            <person name="Xu A."/>
            <person name="Ren Y."/>
            <person name="Zhang G."/>
            <person name="Bruford M.W."/>
            <person name="Li Q."/>
            <person name="Ma L."/>
            <person name="Guo Y."/>
            <person name="An N."/>
            <person name="Hu Y."/>
            <person name="Zheng Y."/>
            <person name="Shi Y."/>
            <person name="Li Z."/>
            <person name="Liu Q."/>
            <person name="Chen Y."/>
            <person name="Zhao J."/>
            <person name="Qu N."/>
            <person name="Zhao S."/>
            <person name="Tian F."/>
            <person name="Wang X."/>
            <person name="Wang H."/>
            <person name="Xu L."/>
            <person name="Liu X."/>
            <person name="Vinar T."/>
            <person name="Wang Y."/>
            <person name="Lam T.W."/>
            <person name="Yiu S.M."/>
            <person name="Liu S."/>
            <person name="Zhang H."/>
            <person name="Li D."/>
            <person name="Huang Y."/>
            <person name="Wang X."/>
            <person name="Yang G."/>
            <person name="Jiang Z."/>
            <person name="Wang J."/>
            <person name="Qin N."/>
            <person name="Li L."/>
            <person name="Li J."/>
            <person name="Bolund L."/>
            <person name="Kristiansen K."/>
            <person name="Wong G.K."/>
            <person name="Olson M."/>
            <person name="Zhang X."/>
            <person name="Li S."/>
            <person name="Yang H."/>
            <person name="Wang J."/>
            <person name="Wang J."/>
        </authorList>
    </citation>
    <scope>NUCLEOTIDE SEQUENCE [LARGE SCALE GENOMIC DNA]</scope>
</reference>
<dbReference type="Proteomes" id="UP000008912">
    <property type="component" value="Unassembled WGS sequence"/>
</dbReference>
<feature type="compositionally biased region" description="Acidic residues" evidence="1">
    <location>
        <begin position="20"/>
        <end position="31"/>
    </location>
</feature>
<dbReference type="InParanoid" id="A0A7N5P198"/>
<proteinExistence type="predicted"/>
<keyword evidence="3" id="KW-1185">Reference proteome</keyword>
<accession>A0A7N5P198</accession>
<sequence>MTTLDDKLLGEKLQYYYSSSEEEDSEEEEGSAESHSVRDATVPKEVALNSDGSAINTALPCSWALRRFRNRPPRLESRGSSLPEQGWVAYISPTASLGGGEHLIVCFT</sequence>
<feature type="region of interest" description="Disordered" evidence="1">
    <location>
        <begin position="18"/>
        <end position="40"/>
    </location>
</feature>
<evidence type="ECO:0000256" key="1">
    <source>
        <dbReference type="SAM" id="MobiDB-lite"/>
    </source>
</evidence>
<dbReference type="GeneTree" id="ENSGT00960000190545"/>
<dbReference type="AlphaFoldDB" id="A0A7N5P198"/>
<name>A0A7N5P198_AILME</name>